<evidence type="ECO:0000256" key="4">
    <source>
        <dbReference type="ARBA" id="ARBA00022729"/>
    </source>
</evidence>
<keyword evidence="7" id="KW-1185">Reference proteome</keyword>
<keyword evidence="3" id="KW-0813">Transport</keyword>
<dbReference type="RefSeq" id="WP_130445132.1">
    <property type="nucleotide sequence ID" value="NZ_SHKR01000012.1"/>
</dbReference>
<evidence type="ECO:0000313" key="6">
    <source>
        <dbReference type="EMBL" id="RZU16202.1"/>
    </source>
</evidence>
<feature type="signal peptide" evidence="5">
    <location>
        <begin position="1"/>
        <end position="30"/>
    </location>
</feature>
<reference evidence="6 7" key="1">
    <citation type="journal article" date="2015" name="Stand. Genomic Sci.">
        <title>Genomic Encyclopedia of Bacterial and Archaeal Type Strains, Phase III: the genomes of soil and plant-associated and newly described type strains.</title>
        <authorList>
            <person name="Whitman W.B."/>
            <person name="Woyke T."/>
            <person name="Klenk H.P."/>
            <person name="Zhou Y."/>
            <person name="Lilburn T.G."/>
            <person name="Beck B.J."/>
            <person name="De Vos P."/>
            <person name="Vandamme P."/>
            <person name="Eisen J.A."/>
            <person name="Garrity G."/>
            <person name="Hugenholtz P."/>
            <person name="Kyrpides N.C."/>
        </authorList>
    </citation>
    <scope>NUCLEOTIDE SEQUENCE [LARGE SCALE GENOMIC DNA]</scope>
    <source>
        <strain evidence="6 7">VKM Ac-2540</strain>
    </source>
</reference>
<evidence type="ECO:0000256" key="5">
    <source>
        <dbReference type="SAM" id="SignalP"/>
    </source>
</evidence>
<protein>
    <submittedName>
        <fullName evidence="6">ABC-type glycerol-3-phosphate transport system substrate-binding protein</fullName>
    </submittedName>
</protein>
<evidence type="ECO:0000256" key="1">
    <source>
        <dbReference type="ARBA" id="ARBA00004196"/>
    </source>
</evidence>
<gene>
    <name evidence="6" type="ORF">EV645_3752</name>
</gene>
<accession>A0A4Q7X032</accession>
<evidence type="ECO:0000256" key="3">
    <source>
        <dbReference type="ARBA" id="ARBA00022448"/>
    </source>
</evidence>
<feature type="chain" id="PRO_5020807238" evidence="5">
    <location>
        <begin position="31"/>
        <end position="467"/>
    </location>
</feature>
<comment type="subcellular location">
    <subcellularLocation>
        <location evidence="1">Cell envelope</location>
    </subcellularLocation>
</comment>
<evidence type="ECO:0000313" key="7">
    <source>
        <dbReference type="Proteomes" id="UP000292027"/>
    </source>
</evidence>
<sequence>MTSGSLFTRRRLLQSGLGLAAAGVAGTSLAACGGSSSGSPAGWTEVTFSSVGDPTTQKMFKDMIAAAQKESLDAHKIKIVWKPAPGDDWASVMLQFASGTTADLQRIDDDRVYDLATSGKILQLDKMMQDSTNGFDLTKYSPTFTTKVAVEGYQFSITPGMSANALYYNKKLFSDAGLTAPTSWADAWSWDEFDDAVKKLTKKSGNKTDTYGLQYAVNTIQATAYGAGDTALYNNQTECGYGKPETLDAIDKQISYIREGYAPTIDVEYLPLFNGGKLAMTWQAMDISAQISKDVDWDVMPWPKTPLFAMTKNYARTWVIPKTAKDPQAAFLAMKALCGKAASEVMAKAQFAVPALTEVAKSAAFTDHPRPKTANVWAEALGNVAGKPVDVPFPRGPIGTALADSFVEGTNANNLVSGKLATADYLKRGRDAVNAEIKKRGWNGDKGKELLEKGGALTDPDLKVAAK</sequence>
<dbReference type="Pfam" id="PF01547">
    <property type="entry name" value="SBP_bac_1"/>
    <property type="match status" value="1"/>
</dbReference>
<comment type="caution">
    <text evidence="6">The sequence shown here is derived from an EMBL/GenBank/DDBJ whole genome shotgun (WGS) entry which is preliminary data.</text>
</comment>
<dbReference type="OrthoDB" id="2515880at2"/>
<proteinExistence type="inferred from homology"/>
<organism evidence="6 7">
    <name type="scientific">Kribbella rubisoli</name>
    <dbReference type="NCBI Taxonomy" id="3075929"/>
    <lineage>
        <taxon>Bacteria</taxon>
        <taxon>Bacillati</taxon>
        <taxon>Actinomycetota</taxon>
        <taxon>Actinomycetes</taxon>
        <taxon>Propionibacteriales</taxon>
        <taxon>Kribbellaceae</taxon>
        <taxon>Kribbella</taxon>
    </lineage>
</organism>
<dbReference type="InterPro" id="IPR006311">
    <property type="entry name" value="TAT_signal"/>
</dbReference>
<dbReference type="EMBL" id="SHKR01000012">
    <property type="protein sequence ID" value="RZU16202.1"/>
    <property type="molecule type" value="Genomic_DNA"/>
</dbReference>
<dbReference type="PANTHER" id="PTHR43649">
    <property type="entry name" value="ARABINOSE-BINDING PROTEIN-RELATED"/>
    <property type="match status" value="1"/>
</dbReference>
<dbReference type="SUPFAM" id="SSF53850">
    <property type="entry name" value="Periplasmic binding protein-like II"/>
    <property type="match status" value="1"/>
</dbReference>
<dbReference type="PROSITE" id="PS51318">
    <property type="entry name" value="TAT"/>
    <property type="match status" value="1"/>
</dbReference>
<dbReference type="PANTHER" id="PTHR43649:SF31">
    <property type="entry name" value="SN-GLYCEROL-3-PHOSPHATE-BINDING PERIPLASMIC PROTEIN UGPB"/>
    <property type="match status" value="1"/>
</dbReference>
<name>A0A4Q7X032_9ACTN</name>
<keyword evidence="4 5" id="KW-0732">Signal</keyword>
<dbReference type="Gene3D" id="3.40.190.10">
    <property type="entry name" value="Periplasmic binding protein-like II"/>
    <property type="match status" value="1"/>
</dbReference>
<dbReference type="Proteomes" id="UP000292027">
    <property type="component" value="Unassembled WGS sequence"/>
</dbReference>
<dbReference type="AlphaFoldDB" id="A0A4Q7X032"/>
<comment type="similarity">
    <text evidence="2">Belongs to the bacterial solute-binding protein 1 family.</text>
</comment>
<dbReference type="InterPro" id="IPR050490">
    <property type="entry name" value="Bact_solute-bd_prot1"/>
</dbReference>
<evidence type="ECO:0000256" key="2">
    <source>
        <dbReference type="ARBA" id="ARBA00008520"/>
    </source>
</evidence>
<dbReference type="InterPro" id="IPR006059">
    <property type="entry name" value="SBP"/>
</dbReference>
<dbReference type="GO" id="GO:0030313">
    <property type="term" value="C:cell envelope"/>
    <property type="evidence" value="ECO:0007669"/>
    <property type="project" value="UniProtKB-SubCell"/>
</dbReference>